<dbReference type="PANTHER" id="PTHR24379">
    <property type="entry name" value="KRAB AND ZINC FINGER DOMAIN-CONTAINING"/>
    <property type="match status" value="1"/>
</dbReference>
<evidence type="ECO:0000256" key="5">
    <source>
        <dbReference type="PROSITE-ProRule" id="PRU00042"/>
    </source>
</evidence>
<keyword evidence="1" id="KW-0479">Metal-binding</keyword>
<evidence type="ECO:0000313" key="9">
    <source>
        <dbReference type="Proteomes" id="UP001359485"/>
    </source>
</evidence>
<feature type="region of interest" description="Disordered" evidence="6">
    <location>
        <begin position="519"/>
        <end position="539"/>
    </location>
</feature>
<dbReference type="EMBL" id="JAWJWF010000048">
    <property type="protein sequence ID" value="KAK6620060.1"/>
    <property type="molecule type" value="Genomic_DNA"/>
</dbReference>
<feature type="domain" description="C2H2-type" evidence="7">
    <location>
        <begin position="419"/>
        <end position="446"/>
    </location>
</feature>
<keyword evidence="4" id="KW-0862">Zinc</keyword>
<feature type="region of interest" description="Disordered" evidence="6">
    <location>
        <begin position="660"/>
        <end position="694"/>
    </location>
</feature>
<name>A0ABR1AI58_POLSC</name>
<evidence type="ECO:0000259" key="7">
    <source>
        <dbReference type="PROSITE" id="PS50157"/>
    </source>
</evidence>
<feature type="domain" description="C2H2-type" evidence="7">
    <location>
        <begin position="577"/>
        <end position="604"/>
    </location>
</feature>
<feature type="domain" description="C2H2-type" evidence="7">
    <location>
        <begin position="605"/>
        <end position="632"/>
    </location>
</feature>
<dbReference type="SMART" id="SM00355">
    <property type="entry name" value="ZnF_C2H2"/>
    <property type="match status" value="12"/>
</dbReference>
<keyword evidence="2" id="KW-0677">Repeat</keyword>
<feature type="domain" description="C2H2-type" evidence="7">
    <location>
        <begin position="261"/>
        <end position="288"/>
    </location>
</feature>
<dbReference type="InterPro" id="IPR036236">
    <property type="entry name" value="Znf_C2H2_sf"/>
</dbReference>
<feature type="domain" description="C2H2-type" evidence="7">
    <location>
        <begin position="475"/>
        <end position="502"/>
    </location>
</feature>
<evidence type="ECO:0000256" key="6">
    <source>
        <dbReference type="SAM" id="MobiDB-lite"/>
    </source>
</evidence>
<accession>A0ABR1AI58</accession>
<dbReference type="SUPFAM" id="SSF57667">
    <property type="entry name" value="beta-beta-alpha zinc fingers"/>
    <property type="match status" value="6"/>
</dbReference>
<dbReference type="Pfam" id="PF13894">
    <property type="entry name" value="zf-C2H2_4"/>
    <property type="match status" value="1"/>
</dbReference>
<protein>
    <recommendedName>
        <fullName evidence="7">C2H2-type domain-containing protein</fullName>
    </recommendedName>
</protein>
<feature type="domain" description="C2H2-type" evidence="7">
    <location>
        <begin position="633"/>
        <end position="660"/>
    </location>
</feature>
<dbReference type="Proteomes" id="UP001359485">
    <property type="component" value="Unassembled WGS sequence"/>
</dbReference>
<feature type="compositionally biased region" description="Basic and acidic residues" evidence="6">
    <location>
        <begin position="520"/>
        <end position="531"/>
    </location>
</feature>
<reference evidence="8 9" key="1">
    <citation type="submission" date="2023-09" db="EMBL/GenBank/DDBJ databases">
        <title>Genomes of two closely related lineages of the louse Polyplax serrata with different host specificities.</title>
        <authorList>
            <person name="Martinu J."/>
            <person name="Tarabai H."/>
            <person name="Stefka J."/>
            <person name="Hypsa V."/>
        </authorList>
    </citation>
    <scope>NUCLEOTIDE SEQUENCE [LARGE SCALE GENOMIC DNA]</scope>
    <source>
        <strain evidence="8">98ZLc_SE</strain>
    </source>
</reference>
<dbReference type="InterPro" id="IPR013087">
    <property type="entry name" value="Znf_C2H2_type"/>
</dbReference>
<dbReference type="PROSITE" id="PS50157">
    <property type="entry name" value="ZINC_FINGER_C2H2_2"/>
    <property type="match status" value="10"/>
</dbReference>
<comment type="caution">
    <text evidence="8">The sequence shown here is derived from an EMBL/GenBank/DDBJ whole genome shotgun (WGS) entry which is preliminary data.</text>
</comment>
<evidence type="ECO:0000313" key="8">
    <source>
        <dbReference type="EMBL" id="KAK6620060.1"/>
    </source>
</evidence>
<dbReference type="PROSITE" id="PS00028">
    <property type="entry name" value="ZINC_FINGER_C2H2_1"/>
    <property type="match status" value="11"/>
</dbReference>
<evidence type="ECO:0000256" key="1">
    <source>
        <dbReference type="ARBA" id="ARBA00022723"/>
    </source>
</evidence>
<dbReference type="PANTHER" id="PTHR24379:SF127">
    <property type="entry name" value="BLOODY FINGERS-RELATED"/>
    <property type="match status" value="1"/>
</dbReference>
<gene>
    <name evidence="8" type="ORF">RUM44_006460</name>
</gene>
<organism evidence="8 9">
    <name type="scientific">Polyplax serrata</name>
    <name type="common">Common mouse louse</name>
    <dbReference type="NCBI Taxonomy" id="468196"/>
    <lineage>
        <taxon>Eukaryota</taxon>
        <taxon>Metazoa</taxon>
        <taxon>Ecdysozoa</taxon>
        <taxon>Arthropoda</taxon>
        <taxon>Hexapoda</taxon>
        <taxon>Insecta</taxon>
        <taxon>Pterygota</taxon>
        <taxon>Neoptera</taxon>
        <taxon>Paraneoptera</taxon>
        <taxon>Psocodea</taxon>
        <taxon>Troctomorpha</taxon>
        <taxon>Phthiraptera</taxon>
        <taxon>Anoplura</taxon>
        <taxon>Polyplacidae</taxon>
        <taxon>Polyplax</taxon>
    </lineage>
</organism>
<evidence type="ECO:0000256" key="3">
    <source>
        <dbReference type="ARBA" id="ARBA00022771"/>
    </source>
</evidence>
<dbReference type="Gene3D" id="3.30.160.60">
    <property type="entry name" value="Classic Zinc Finger"/>
    <property type="match status" value="10"/>
</dbReference>
<proteinExistence type="predicted"/>
<evidence type="ECO:0000256" key="2">
    <source>
        <dbReference type="ARBA" id="ARBA00022737"/>
    </source>
</evidence>
<keyword evidence="9" id="KW-1185">Reference proteome</keyword>
<keyword evidence="3 5" id="KW-0863">Zinc-finger</keyword>
<dbReference type="Pfam" id="PF13912">
    <property type="entry name" value="zf-C2H2_6"/>
    <property type="match status" value="2"/>
</dbReference>
<evidence type="ECO:0000256" key="4">
    <source>
        <dbReference type="ARBA" id="ARBA00022833"/>
    </source>
</evidence>
<feature type="domain" description="C2H2-type" evidence="7">
    <location>
        <begin position="549"/>
        <end position="576"/>
    </location>
</feature>
<sequence>MTDIMSCIAAANCSLCQNVCTKCRNICITCKYPCKKCMNIHTPCKSSSTDTDDFDKYLESQCKKMKIQPKVKTIGVDTCDLDGHFDYYNQEKKIIRIQKSVATDCADLNIRQLAHKKLLKTTVATDTNDLLATKFNMEIEHDSGFEIFVVKDQENKTYSNKNNVKSVLRNSNNDIKSNSRESLVKLEDDGSQNSFISEKANDKENYFGENSTRDVTFDSTSTSDESDVDLITSCNISKMRELAKKHKISLKQIKKENELLFQCSICGETFHKKYLGTLHLGTHIENDKLKCLRCNEQFKSLDLIFSHVQTHHLNSEEKGKGKVSEKKFGSHNQKPKITKIYHCLLCPNESTTTQFDSYKALYLHKKMKHGVGKTKDGQMKGERKLRIKQEFICLICGKQFKSSKALKDHSPVHTGEKNYHCDICNKSYTTSANLKIHKRTHTGARNFICSVCNKAFHKKDSLKVHFRKHSGERPFQCDLCPMRFDRNYILKNHRYTHFSEKTFICPFCGKTFTTHGGLNNHEKSHKKDPFAKKPRKPAVKPTLETENAVICDVCGKIYSTKSNLRIHKFVHLGIKPFECSVCHQSYAKKDSMLTHMRKHYDDRPFTCETCGMKFYRNHTLKTHLLRHTGERPHKCKICGKSFTQSSSLAYHVKNHDRKMERKQVTTTGDTVKAKRKRGCPDNGKPGGSGPPKKELKALEIEKPAAEFVYEQGKLYEDKKHDQYEGVDPLENPMTINLAEKEVVKSDHFLLPVPDKEIFILDKNLTVEFTRNVTATKEIDFTAVEKDGPYSGQNNGGKFNYYIAKSHVFLPKEAVKSKSVKIHESQMLPKSCDEGKEDAMVTLVQDTCPKSVKAEFVDLGDGRLDLKPQTTIPISGEILSAAFISDENGDVIPFSSMTLHGLSADNVMISPVITLEGDEKKGILKSPKLAVVDSKIVYNLPDNRVPHEKVPAKGGCHVISLKESRMPQLKIELQSPPVQFQAPMEEGTLQGIPSFYNSVQQNEL</sequence>
<dbReference type="Pfam" id="PF00096">
    <property type="entry name" value="zf-C2H2"/>
    <property type="match status" value="5"/>
</dbReference>
<feature type="domain" description="C2H2-type" evidence="7">
    <location>
        <begin position="503"/>
        <end position="530"/>
    </location>
</feature>
<feature type="domain" description="C2H2-type" evidence="7">
    <location>
        <begin position="391"/>
        <end position="418"/>
    </location>
</feature>
<feature type="domain" description="C2H2-type" evidence="7">
    <location>
        <begin position="447"/>
        <end position="474"/>
    </location>
</feature>